<dbReference type="InterPro" id="IPR001054">
    <property type="entry name" value="A/G_cyclase"/>
</dbReference>
<dbReference type="GO" id="GO:0009190">
    <property type="term" value="P:cyclic nucleotide biosynthetic process"/>
    <property type="evidence" value="ECO:0007669"/>
    <property type="project" value="InterPro"/>
</dbReference>
<evidence type="ECO:0000259" key="1">
    <source>
        <dbReference type="PROSITE" id="PS50125"/>
    </source>
</evidence>
<keyword evidence="3" id="KW-1185">Reference proteome</keyword>
<reference evidence="2 3" key="1">
    <citation type="submission" date="2020-05" db="EMBL/GenBank/DDBJ databases">
        <title>Horizontal transmission and recombination maintain forever young bacterial symbiont genomes.</title>
        <authorList>
            <person name="Russell S.L."/>
            <person name="Pepper-Tunick E."/>
            <person name="Svedberg J."/>
            <person name="Byrne A."/>
            <person name="Ruelas Castillo J."/>
            <person name="Vollmers C."/>
            <person name="Beinart R.A."/>
            <person name="Corbett-Detig R."/>
        </authorList>
    </citation>
    <scope>NUCLEOTIDE SEQUENCE [LARGE SCALE GENOMIC DNA]</scope>
    <source>
        <strain evidence="2">Santa_Monica_outfall</strain>
    </source>
</reference>
<dbReference type="EMBL" id="CP054491">
    <property type="protein sequence ID" value="QKQ28260.1"/>
    <property type="molecule type" value="Genomic_DNA"/>
</dbReference>
<dbReference type="AlphaFoldDB" id="A0A6N0I0T9"/>
<evidence type="ECO:0000313" key="2">
    <source>
        <dbReference type="EMBL" id="QKQ28260.1"/>
    </source>
</evidence>
<feature type="domain" description="Guanylate cyclase" evidence="1">
    <location>
        <begin position="1"/>
        <end position="30"/>
    </location>
</feature>
<dbReference type="GO" id="GO:0004016">
    <property type="term" value="F:adenylate cyclase activity"/>
    <property type="evidence" value="ECO:0007669"/>
    <property type="project" value="UniProtKB-ARBA"/>
</dbReference>
<dbReference type="InterPro" id="IPR029787">
    <property type="entry name" value="Nucleotide_cyclase"/>
</dbReference>
<dbReference type="GO" id="GO:0035556">
    <property type="term" value="P:intracellular signal transduction"/>
    <property type="evidence" value="ECO:0007669"/>
    <property type="project" value="InterPro"/>
</dbReference>
<name>A0A6N0I0T9_9GAMM</name>
<dbReference type="KEGG" id="rev:HUE57_12435"/>
<dbReference type="PROSITE" id="PS50125">
    <property type="entry name" value="GUANYLATE_CYCLASE_2"/>
    <property type="match status" value="1"/>
</dbReference>
<evidence type="ECO:0000313" key="3">
    <source>
        <dbReference type="Proteomes" id="UP000509658"/>
    </source>
</evidence>
<organism evidence="2 3">
    <name type="scientific">Candidatus Reidiella endopervernicosa</name>
    <dbReference type="NCBI Taxonomy" id="2738883"/>
    <lineage>
        <taxon>Bacteria</taxon>
        <taxon>Pseudomonadati</taxon>
        <taxon>Pseudomonadota</taxon>
        <taxon>Gammaproteobacteria</taxon>
        <taxon>Candidatus Reidiella</taxon>
    </lineage>
</organism>
<proteinExistence type="predicted"/>
<dbReference type="Pfam" id="PF00211">
    <property type="entry name" value="Guanylate_cyc"/>
    <property type="match status" value="1"/>
</dbReference>
<sequence>MVAELNKIFTAFDLLSEQHGVVKIKTIGDN</sequence>
<accession>A0A6N0I0T9</accession>
<dbReference type="Gene3D" id="3.30.70.1230">
    <property type="entry name" value="Nucleotide cyclase"/>
    <property type="match status" value="1"/>
</dbReference>
<gene>
    <name evidence="2" type="ORF">HUE57_12435</name>
</gene>
<dbReference type="Proteomes" id="UP000509658">
    <property type="component" value="Chromosome"/>
</dbReference>
<dbReference type="SUPFAM" id="SSF55073">
    <property type="entry name" value="Nucleotide cyclase"/>
    <property type="match status" value="1"/>
</dbReference>
<protein>
    <recommendedName>
        <fullName evidence="1">Guanylate cyclase domain-containing protein</fullName>
    </recommendedName>
</protein>